<dbReference type="RefSeq" id="WP_038472621.1">
    <property type="nucleotide sequence ID" value="NZ_CP009451.1"/>
</dbReference>
<dbReference type="Proteomes" id="UP000029481">
    <property type="component" value="Chromosome"/>
</dbReference>
<dbReference type="OrthoDB" id="6505225at2"/>
<dbReference type="PANTHER" id="PTHR33516">
    <property type="entry name" value="LEXA REPRESSOR"/>
    <property type="match status" value="1"/>
</dbReference>
<sequence length="122" mass="13660">MAFPSPAADYAESRISLDRQLISHPAATYFMRAMETHLRAGIVKGALLVIDNSVTACDGSILVCELEGGFQLRRLRLYPRKCLERMDTGVREHYGEGVEVFGVVTYIINDARTDEFDDNPCM</sequence>
<dbReference type="InterPro" id="IPR050077">
    <property type="entry name" value="LexA_repressor"/>
</dbReference>
<evidence type="ECO:0000313" key="3">
    <source>
        <dbReference type="Proteomes" id="UP000029481"/>
    </source>
</evidence>
<organism evidence="2 3">
    <name type="scientific">Cedecea neteri</name>
    <dbReference type="NCBI Taxonomy" id="158822"/>
    <lineage>
        <taxon>Bacteria</taxon>
        <taxon>Pseudomonadati</taxon>
        <taxon>Pseudomonadota</taxon>
        <taxon>Gammaproteobacteria</taxon>
        <taxon>Enterobacterales</taxon>
        <taxon>Enterobacteriaceae</taxon>
        <taxon>Cedecea</taxon>
    </lineage>
</organism>
<proteinExistence type="predicted"/>
<dbReference type="KEGG" id="cnt:JT31_01755"/>
<dbReference type="InterPro" id="IPR036286">
    <property type="entry name" value="LexA/Signal_pep-like_sf"/>
</dbReference>
<dbReference type="EMBL" id="CP009451">
    <property type="protein sequence ID" value="AIR03393.1"/>
    <property type="molecule type" value="Genomic_DNA"/>
</dbReference>
<dbReference type="SUPFAM" id="SSF51306">
    <property type="entry name" value="LexA/Signal peptidase"/>
    <property type="match status" value="1"/>
</dbReference>
<name>A0A089PTU6_9ENTR</name>
<dbReference type="Pfam" id="PF00717">
    <property type="entry name" value="Peptidase_S24"/>
    <property type="match status" value="1"/>
</dbReference>
<feature type="domain" description="Peptidase S24/S26A/S26B/S26C" evidence="1">
    <location>
        <begin position="3"/>
        <end position="77"/>
    </location>
</feature>
<dbReference type="PANTHER" id="PTHR33516:SF2">
    <property type="entry name" value="LEXA REPRESSOR-RELATED"/>
    <property type="match status" value="1"/>
</dbReference>
<evidence type="ECO:0000313" key="2">
    <source>
        <dbReference type="EMBL" id="AIR03393.1"/>
    </source>
</evidence>
<dbReference type="AlphaFoldDB" id="A0A089PTU6"/>
<dbReference type="InterPro" id="IPR015927">
    <property type="entry name" value="Peptidase_S24_S26A/B/C"/>
</dbReference>
<gene>
    <name evidence="2" type="ORF">JT31_01755</name>
</gene>
<dbReference type="Gene3D" id="2.10.109.10">
    <property type="entry name" value="Umud Fragment, subunit A"/>
    <property type="match status" value="1"/>
</dbReference>
<evidence type="ECO:0000259" key="1">
    <source>
        <dbReference type="Pfam" id="PF00717"/>
    </source>
</evidence>
<keyword evidence="3" id="KW-1185">Reference proteome</keyword>
<protein>
    <submittedName>
        <fullName evidence="2">DNA polymerase V</fullName>
    </submittedName>
</protein>
<accession>A0A089PTU6</accession>
<reference evidence="2 3" key="1">
    <citation type="submission" date="2014-09" db="EMBL/GenBank/DDBJ databases">
        <title>Cedecea neteri SSMD04 Genome Sequencing.</title>
        <authorList>
            <person name="Tan J.-Y."/>
        </authorList>
    </citation>
    <scope>NUCLEOTIDE SEQUENCE [LARGE SCALE GENOMIC DNA]</scope>
    <source>
        <strain evidence="2 3">SSMD04</strain>
    </source>
</reference>